<feature type="chain" id="PRO_5045376772" description="PEP-CTERM sorting domain-containing protein" evidence="2">
    <location>
        <begin position="19"/>
        <end position="254"/>
    </location>
</feature>
<evidence type="ECO:0000313" key="3">
    <source>
        <dbReference type="EMBL" id="MFC3192847.1"/>
    </source>
</evidence>
<dbReference type="Proteomes" id="UP001595533">
    <property type="component" value="Unassembled WGS sequence"/>
</dbReference>
<feature type="signal peptide" evidence="2">
    <location>
        <begin position="1"/>
        <end position="18"/>
    </location>
</feature>
<sequence>MKKLMTLGLILSAATCGAQSWTNNNEAPNNQPPVEAPEAFLGGLTTFTTLADLQNALSTSFTEDFSNTLIGPSDVGGCGPVINSTTASACFNAGAVIDGFNVNTEAAGDVVVLTVGFNGITSNAVGADTFTDVTQITFPGGDVQGVGFDAYIGFTPADLTISAFDASDALIGSYVVSGIGALPDSRFTGFTSPVPISRVTLQTAGDGGDLLSNLIFGGTQPLGPPPAVNALSTPATILLLLSMLVMGSVLVRRY</sequence>
<comment type="caution">
    <text evidence="3">The sequence shown here is derived from an EMBL/GenBank/DDBJ whole genome shotgun (WGS) entry which is preliminary data.</text>
</comment>
<keyword evidence="1" id="KW-1133">Transmembrane helix</keyword>
<proteinExistence type="predicted"/>
<keyword evidence="1" id="KW-0812">Transmembrane</keyword>
<keyword evidence="2" id="KW-0732">Signal</keyword>
<evidence type="ECO:0000256" key="1">
    <source>
        <dbReference type="SAM" id="Phobius"/>
    </source>
</evidence>
<evidence type="ECO:0008006" key="5">
    <source>
        <dbReference type="Google" id="ProtNLM"/>
    </source>
</evidence>
<name>A0ABV7J6X7_9GAMM</name>
<feature type="transmembrane region" description="Helical" evidence="1">
    <location>
        <begin position="231"/>
        <end position="251"/>
    </location>
</feature>
<dbReference type="RefSeq" id="WP_077409516.1">
    <property type="nucleotide sequence ID" value="NZ_JBHRTS010000001.1"/>
</dbReference>
<reference evidence="4" key="1">
    <citation type="journal article" date="2019" name="Int. J. Syst. Evol. Microbiol.">
        <title>The Global Catalogue of Microorganisms (GCM) 10K type strain sequencing project: providing services to taxonomists for standard genome sequencing and annotation.</title>
        <authorList>
            <consortium name="The Broad Institute Genomics Platform"/>
            <consortium name="The Broad Institute Genome Sequencing Center for Infectious Disease"/>
            <person name="Wu L."/>
            <person name="Ma J."/>
        </authorList>
    </citation>
    <scope>NUCLEOTIDE SEQUENCE [LARGE SCALE GENOMIC DNA]</scope>
    <source>
        <strain evidence="4">KCTC 42953</strain>
    </source>
</reference>
<keyword evidence="4" id="KW-1185">Reference proteome</keyword>
<evidence type="ECO:0000313" key="4">
    <source>
        <dbReference type="Proteomes" id="UP001595533"/>
    </source>
</evidence>
<protein>
    <recommendedName>
        <fullName evidence="5">PEP-CTERM sorting domain-containing protein</fullName>
    </recommendedName>
</protein>
<accession>A0ABV7J6X7</accession>
<keyword evidence="1" id="KW-0472">Membrane</keyword>
<gene>
    <name evidence="3" type="ORF">ACFODZ_01210</name>
</gene>
<dbReference type="EMBL" id="JBHRTS010000001">
    <property type="protein sequence ID" value="MFC3192847.1"/>
    <property type="molecule type" value="Genomic_DNA"/>
</dbReference>
<organism evidence="3 4">
    <name type="scientific">Marinicella sediminis</name>
    <dbReference type="NCBI Taxonomy" id="1792834"/>
    <lineage>
        <taxon>Bacteria</taxon>
        <taxon>Pseudomonadati</taxon>
        <taxon>Pseudomonadota</taxon>
        <taxon>Gammaproteobacteria</taxon>
        <taxon>Lysobacterales</taxon>
        <taxon>Marinicellaceae</taxon>
        <taxon>Marinicella</taxon>
    </lineage>
</organism>
<evidence type="ECO:0000256" key="2">
    <source>
        <dbReference type="SAM" id="SignalP"/>
    </source>
</evidence>